<protein>
    <submittedName>
        <fullName evidence="1">Uncharacterized protein</fullName>
    </submittedName>
</protein>
<dbReference type="Proteomes" id="UP001054945">
    <property type="component" value="Unassembled WGS sequence"/>
</dbReference>
<reference evidence="1 2" key="1">
    <citation type="submission" date="2021-06" db="EMBL/GenBank/DDBJ databases">
        <title>Caerostris extrusa draft genome.</title>
        <authorList>
            <person name="Kono N."/>
            <person name="Arakawa K."/>
        </authorList>
    </citation>
    <scope>NUCLEOTIDE SEQUENCE [LARGE SCALE GENOMIC DNA]</scope>
</reference>
<gene>
    <name evidence="1" type="ORF">CEXT_296671</name>
</gene>
<evidence type="ECO:0000313" key="1">
    <source>
        <dbReference type="EMBL" id="GIY17017.1"/>
    </source>
</evidence>
<organism evidence="1 2">
    <name type="scientific">Caerostris extrusa</name>
    <name type="common">Bark spider</name>
    <name type="synonym">Caerostris bankana</name>
    <dbReference type="NCBI Taxonomy" id="172846"/>
    <lineage>
        <taxon>Eukaryota</taxon>
        <taxon>Metazoa</taxon>
        <taxon>Ecdysozoa</taxon>
        <taxon>Arthropoda</taxon>
        <taxon>Chelicerata</taxon>
        <taxon>Arachnida</taxon>
        <taxon>Araneae</taxon>
        <taxon>Araneomorphae</taxon>
        <taxon>Entelegynae</taxon>
        <taxon>Araneoidea</taxon>
        <taxon>Araneidae</taxon>
        <taxon>Caerostris</taxon>
    </lineage>
</organism>
<keyword evidence="2" id="KW-1185">Reference proteome</keyword>
<comment type="caution">
    <text evidence="1">The sequence shown here is derived from an EMBL/GenBank/DDBJ whole genome shotgun (WGS) entry which is preliminary data.</text>
</comment>
<accession>A0AAV4R6I9</accession>
<sequence>MSSENFCPGPSLLFQTLLRPVFVDGHHRQVLLLMKDHGRVLIRWDEEQGERTEIYEDVLLSSSEDASSKEVCIPFNAL</sequence>
<name>A0AAV4R6I9_CAEEX</name>
<evidence type="ECO:0000313" key="2">
    <source>
        <dbReference type="Proteomes" id="UP001054945"/>
    </source>
</evidence>
<dbReference type="AlphaFoldDB" id="A0AAV4R6I9"/>
<dbReference type="EMBL" id="BPLR01007453">
    <property type="protein sequence ID" value="GIY17017.1"/>
    <property type="molecule type" value="Genomic_DNA"/>
</dbReference>
<proteinExistence type="predicted"/>